<dbReference type="OrthoDB" id="3796641at2759"/>
<gene>
    <name evidence="1" type="ORF">BDZ85DRAFT_108676</name>
</gene>
<dbReference type="AlphaFoldDB" id="A0A6A6GCE7"/>
<dbReference type="EMBL" id="ML992506">
    <property type="protein sequence ID" value="KAF2223401.1"/>
    <property type="molecule type" value="Genomic_DNA"/>
</dbReference>
<organism evidence="1 2">
    <name type="scientific">Elsinoe ampelina</name>
    <dbReference type="NCBI Taxonomy" id="302913"/>
    <lineage>
        <taxon>Eukaryota</taxon>
        <taxon>Fungi</taxon>
        <taxon>Dikarya</taxon>
        <taxon>Ascomycota</taxon>
        <taxon>Pezizomycotina</taxon>
        <taxon>Dothideomycetes</taxon>
        <taxon>Dothideomycetidae</taxon>
        <taxon>Myriangiales</taxon>
        <taxon>Elsinoaceae</taxon>
        <taxon>Elsinoe</taxon>
    </lineage>
</organism>
<proteinExistence type="predicted"/>
<accession>A0A6A6GCE7</accession>
<protein>
    <submittedName>
        <fullName evidence="1">Uncharacterized protein</fullName>
    </submittedName>
</protein>
<evidence type="ECO:0000313" key="2">
    <source>
        <dbReference type="Proteomes" id="UP000799538"/>
    </source>
</evidence>
<evidence type="ECO:0000313" key="1">
    <source>
        <dbReference type="EMBL" id="KAF2223401.1"/>
    </source>
</evidence>
<keyword evidence="2" id="KW-1185">Reference proteome</keyword>
<dbReference type="Proteomes" id="UP000799538">
    <property type="component" value="Unassembled WGS sequence"/>
</dbReference>
<reference evidence="2" key="1">
    <citation type="journal article" date="2020" name="Stud. Mycol.">
        <title>101 Dothideomycetes genomes: A test case for predicting lifestyles and emergence of pathogens.</title>
        <authorList>
            <person name="Haridas S."/>
            <person name="Albert R."/>
            <person name="Binder M."/>
            <person name="Bloem J."/>
            <person name="LaButti K."/>
            <person name="Salamov A."/>
            <person name="Andreopoulos B."/>
            <person name="Baker S."/>
            <person name="Barry K."/>
            <person name="Bills G."/>
            <person name="Bluhm B."/>
            <person name="Cannon C."/>
            <person name="Castanera R."/>
            <person name="Culley D."/>
            <person name="Daum C."/>
            <person name="Ezra D."/>
            <person name="Gonzalez J."/>
            <person name="Henrissat B."/>
            <person name="Kuo A."/>
            <person name="Liang C."/>
            <person name="Lipzen A."/>
            <person name="Lutzoni F."/>
            <person name="Magnuson J."/>
            <person name="Mondo S."/>
            <person name="Nolan M."/>
            <person name="Ohm R."/>
            <person name="Pangilinan J."/>
            <person name="Park H.-J."/>
            <person name="Ramirez L."/>
            <person name="Alfaro M."/>
            <person name="Sun H."/>
            <person name="Tritt A."/>
            <person name="Yoshinaga Y."/>
            <person name="Zwiers L.-H."/>
            <person name="Turgeon B."/>
            <person name="Goodwin S."/>
            <person name="Spatafora J."/>
            <person name="Crous P."/>
            <person name="Grigoriev I."/>
        </authorList>
    </citation>
    <scope>NUCLEOTIDE SEQUENCE [LARGE SCALE GENOMIC DNA]</scope>
    <source>
        <strain evidence="2">CECT 20119</strain>
    </source>
</reference>
<sequence length="95" mass="10981">MHGLEASISTLTELNLQQDGFWLYQRAVQCTPTLTTQLAAIIDEVPSCMMDTPFDYTYFTIEEYIDDATFRLLSVPAPRWYIKYDIKVTFKARSA</sequence>
<name>A0A6A6GCE7_9PEZI</name>